<evidence type="ECO:0000256" key="4">
    <source>
        <dbReference type="ARBA" id="ARBA00022737"/>
    </source>
</evidence>
<dbReference type="RefSeq" id="XP_013023806.1">
    <property type="nucleotide sequence ID" value="XM_013168352.1"/>
</dbReference>
<feature type="compositionally biased region" description="Polar residues" evidence="11">
    <location>
        <begin position="82"/>
        <end position="95"/>
    </location>
</feature>
<sequence length="1101" mass="122434">METSKNSSEAHQIKKGSRRFPRKNKNPSTQLASSSSNDVNKNSTRNPSASLSSDPPSSQKVSLAASLSADAPSFVPGIGLVTESSSGNRLTTNEANAKPLNSEKEEHKSKKNKDRNKNKTNHDRNQGKPSPRKKVDDVSTKHTTDNKSTKKDRKESNSKNAEKQNEAEKSKEASRASKGKKKEGSKKLKENIDLSKLDMTSRMIIEMKKMLYECSVCTDIVRPSTPVWTCSTCFHVFHLKCTRKWMKNSIEQRNEPVWRCPSCQTSQKEKSLQYTCWCGKQDEPEFVKGLTPHSCGEPCGKTRGQDCVHPCPLLCHPGPCPPCTATVEQFCLCGKESKITRCSGKSRAPQECFRCDNICDEVLPCGKHTCKQRCHAGLCGACHEPILGSCYCGTHSKTYTCSVLPEPILCTKVMDDAVTEFLGYYSCGELCKQFFNCGVHRCSKVCHPRSKALERCPLSPNVVTRCFCGKKNIADLLKGHQRATCEDPIPTCGNICLKQLPCGHQCKQNCHPGPCSSCQEVVTVPCRCKFNPVQVPCEELQNGYLPTCERLCNVLLSCGRHQCNKKCCSGYPKAQARLALRPKGALLRFHLLTEEFEEEHICLRSCNKKLGCGNHFCQHMCHRGPCPRCLEASFEELTCACGRTKLYPPIPCGTPIPSCPYLCTLPKPCGHPQVKHNCHPPSEPCPLCPYLLKKYCLCGKRLMENQPCSKGNVRCGSVCGKLLGCGIHRCEKTCHPEGECETVCKKPCGKRRLYCEHTCELPCHSETPCDQKVPCRATVDAVCSCGLIKSRAPCGASFDNPSPEHKIPCTVSCAREERRRVLSEALNINPDRRAKEVSQYTKGLLSYYRNNREFGQEIQSALRELCESGKPSTSFPPMQREQRLFIHTLAKLYGSDSESFDSEPKRNVVVYNKGIMKMPNVLLAEALDYYLQHPTMTLQSDSALDGESSSATSKSVSGVQEEIPESSHDAEYNALLVTDFQKGSENLEEEIRSALADIGDLQSFTWSIFHVENGVVMKPIDIQDLTSISSRLIALRPLVNRRLLTANIADRCDVCQVNEENVVSKVRMPRIRSKKKAFLKLTPSQSLSAMNPFAALEKDVN</sequence>
<dbReference type="InterPro" id="IPR001374">
    <property type="entry name" value="R3H_dom"/>
</dbReference>
<evidence type="ECO:0000313" key="16">
    <source>
        <dbReference type="Proteomes" id="UP000015464"/>
    </source>
</evidence>
<dbReference type="GeneID" id="25036734"/>
<evidence type="ECO:0000256" key="11">
    <source>
        <dbReference type="SAM" id="MobiDB-lite"/>
    </source>
</evidence>
<dbReference type="InterPro" id="IPR034078">
    <property type="entry name" value="NFX1_fam"/>
</dbReference>
<dbReference type="Proteomes" id="UP000015464">
    <property type="component" value="Unassembled WGS sequence"/>
</dbReference>
<feature type="compositionally biased region" description="Basic and acidic residues" evidence="11">
    <location>
        <begin position="115"/>
        <end position="126"/>
    </location>
</feature>
<evidence type="ECO:0000259" key="12">
    <source>
        <dbReference type="PROSITE" id="PS50016"/>
    </source>
</evidence>
<name>S9VZK2_SCHCR</name>
<dbReference type="GO" id="GO:0000122">
    <property type="term" value="P:negative regulation of transcription by RNA polymerase II"/>
    <property type="evidence" value="ECO:0007669"/>
    <property type="project" value="TreeGrafter"/>
</dbReference>
<keyword evidence="9" id="KW-0539">Nucleus</keyword>
<dbReference type="Pfam" id="PF01424">
    <property type="entry name" value="R3H"/>
    <property type="match status" value="1"/>
</dbReference>
<dbReference type="PANTHER" id="PTHR12360">
    <property type="entry name" value="NUCLEAR TRANSCRIPTION FACTOR, X-BOX BINDING 1 NFX1"/>
    <property type="match status" value="1"/>
</dbReference>
<keyword evidence="6" id="KW-0862">Zinc</keyword>
<feature type="domain" description="R3H" evidence="14">
    <location>
        <begin position="852"/>
        <end position="914"/>
    </location>
</feature>
<evidence type="ECO:0000256" key="5">
    <source>
        <dbReference type="ARBA" id="ARBA00022771"/>
    </source>
</evidence>
<dbReference type="CDD" id="cd06008">
    <property type="entry name" value="NF-X1-zinc-finger"/>
    <property type="match status" value="5"/>
</dbReference>
<dbReference type="Gene3D" id="3.30.1370.50">
    <property type="entry name" value="R3H-like domain"/>
    <property type="match status" value="1"/>
</dbReference>
<dbReference type="Pfam" id="PF01422">
    <property type="entry name" value="zf-NF-X1"/>
    <property type="match status" value="8"/>
</dbReference>
<evidence type="ECO:0000256" key="7">
    <source>
        <dbReference type="ARBA" id="ARBA00023015"/>
    </source>
</evidence>
<reference evidence="15 16" key="1">
    <citation type="journal article" date="2011" name="Science">
        <title>Comparative functional genomics of the fission yeasts.</title>
        <authorList>
            <person name="Rhind N."/>
            <person name="Chen Z."/>
            <person name="Yassour M."/>
            <person name="Thompson D.A."/>
            <person name="Haas B.J."/>
            <person name="Habib N."/>
            <person name="Wapinski I."/>
            <person name="Roy S."/>
            <person name="Lin M.F."/>
            <person name="Heiman D.I."/>
            <person name="Young S.K."/>
            <person name="Furuya K."/>
            <person name="Guo Y."/>
            <person name="Pidoux A."/>
            <person name="Chen H.M."/>
            <person name="Robbertse B."/>
            <person name="Goldberg J.M."/>
            <person name="Aoki K."/>
            <person name="Bayne E.H."/>
            <person name="Berlin A.M."/>
            <person name="Desjardins C.A."/>
            <person name="Dobbs E."/>
            <person name="Dukaj L."/>
            <person name="Fan L."/>
            <person name="FitzGerald M.G."/>
            <person name="French C."/>
            <person name="Gujja S."/>
            <person name="Hansen K."/>
            <person name="Keifenheim D."/>
            <person name="Levin J.Z."/>
            <person name="Mosher R.A."/>
            <person name="Mueller C.A."/>
            <person name="Pfiffner J."/>
            <person name="Priest M."/>
            <person name="Russ C."/>
            <person name="Smialowska A."/>
            <person name="Swoboda P."/>
            <person name="Sykes S.M."/>
            <person name="Vaughn M."/>
            <person name="Vengrova S."/>
            <person name="Yoder R."/>
            <person name="Zeng Q."/>
            <person name="Allshire R."/>
            <person name="Baulcombe D."/>
            <person name="Birren B.W."/>
            <person name="Brown W."/>
            <person name="Ekwall K."/>
            <person name="Kellis M."/>
            <person name="Leatherwood J."/>
            <person name="Levin H."/>
            <person name="Margalit H."/>
            <person name="Martienssen R."/>
            <person name="Nieduszynski C.A."/>
            <person name="Spatafora J.W."/>
            <person name="Friedman N."/>
            <person name="Dalgaard J.Z."/>
            <person name="Baumann P."/>
            <person name="Niki H."/>
            <person name="Regev A."/>
            <person name="Nusbaum C."/>
        </authorList>
    </citation>
    <scope>NUCLEOTIDE SEQUENCE [LARGE SCALE GENOMIC DNA]</scope>
    <source>
        <strain evidence="16">OY26 / ATCC MYA-4695 / CBS 11777 / NBRC 106824 / NRRL Y48691</strain>
    </source>
</reference>
<keyword evidence="16" id="KW-1185">Reference proteome</keyword>
<keyword evidence="7" id="KW-0805">Transcription regulation</keyword>
<dbReference type="PANTHER" id="PTHR12360:SF12">
    <property type="entry name" value="TRANSCRIPTIONAL REPRESSOR NF-X1"/>
    <property type="match status" value="1"/>
</dbReference>
<feature type="domain" description="PHD-type" evidence="12">
    <location>
        <begin position="211"/>
        <end position="266"/>
    </location>
</feature>
<evidence type="ECO:0000256" key="9">
    <source>
        <dbReference type="ARBA" id="ARBA00023242"/>
    </source>
</evidence>
<protein>
    <submittedName>
        <fullName evidence="15">Shuttle craft like transcriptional regulator</fullName>
    </submittedName>
</protein>
<dbReference type="InterPro" id="IPR001841">
    <property type="entry name" value="Znf_RING"/>
</dbReference>
<dbReference type="OMA" id="CPHPCDS"/>
<dbReference type="OrthoDB" id="6512771at2759"/>
<keyword evidence="4" id="KW-0677">Repeat</keyword>
<dbReference type="STRING" id="653667.S9VZK2"/>
<evidence type="ECO:0000256" key="10">
    <source>
        <dbReference type="PROSITE-ProRule" id="PRU00175"/>
    </source>
</evidence>
<dbReference type="SUPFAM" id="SSF82708">
    <property type="entry name" value="R3H domain"/>
    <property type="match status" value="1"/>
</dbReference>
<dbReference type="GO" id="GO:0005634">
    <property type="term" value="C:nucleus"/>
    <property type="evidence" value="ECO:0007669"/>
    <property type="project" value="UniProtKB-SubCell"/>
</dbReference>
<dbReference type="SMART" id="SM00393">
    <property type="entry name" value="R3H"/>
    <property type="match status" value="1"/>
</dbReference>
<evidence type="ECO:0000313" key="15">
    <source>
        <dbReference type="EMBL" id="EPY51235.1"/>
    </source>
</evidence>
<dbReference type="GO" id="GO:0000981">
    <property type="term" value="F:DNA-binding transcription factor activity, RNA polymerase II-specific"/>
    <property type="evidence" value="ECO:0007669"/>
    <property type="project" value="TreeGrafter"/>
</dbReference>
<feature type="domain" description="RING-type" evidence="13">
    <location>
        <begin position="214"/>
        <end position="264"/>
    </location>
</feature>
<dbReference type="PROSITE" id="PS50016">
    <property type="entry name" value="ZF_PHD_2"/>
    <property type="match status" value="1"/>
</dbReference>
<dbReference type="HOGENOM" id="CLU_005714_2_2_1"/>
<feature type="compositionally biased region" description="Polar residues" evidence="11">
    <location>
        <begin position="26"/>
        <end position="46"/>
    </location>
</feature>
<dbReference type="GO" id="GO:0008270">
    <property type="term" value="F:zinc ion binding"/>
    <property type="evidence" value="ECO:0007669"/>
    <property type="project" value="UniProtKB-KW"/>
</dbReference>
<evidence type="ECO:0000256" key="3">
    <source>
        <dbReference type="ARBA" id="ARBA00022723"/>
    </source>
</evidence>
<comment type="subcellular location">
    <subcellularLocation>
        <location evidence="1">Nucleus</location>
    </subcellularLocation>
</comment>
<evidence type="ECO:0000256" key="8">
    <source>
        <dbReference type="ARBA" id="ARBA00023163"/>
    </source>
</evidence>
<evidence type="ECO:0000259" key="14">
    <source>
        <dbReference type="PROSITE" id="PS51061"/>
    </source>
</evidence>
<dbReference type="PROSITE" id="PS51061">
    <property type="entry name" value="R3H"/>
    <property type="match status" value="1"/>
</dbReference>
<dbReference type="InterPro" id="IPR000967">
    <property type="entry name" value="Znf_NFX1"/>
</dbReference>
<feature type="region of interest" description="Disordered" evidence="11">
    <location>
        <begin position="941"/>
        <end position="964"/>
    </location>
</feature>
<feature type="compositionally biased region" description="Low complexity" evidence="11">
    <location>
        <begin position="47"/>
        <end position="73"/>
    </location>
</feature>
<feature type="compositionally biased region" description="Low complexity" evidence="11">
    <location>
        <begin position="948"/>
        <end position="957"/>
    </location>
</feature>
<feature type="compositionally biased region" description="Polar residues" evidence="11">
    <location>
        <begin position="1"/>
        <end position="10"/>
    </location>
</feature>
<organism evidence="15 16">
    <name type="scientific">Schizosaccharomyces cryophilus (strain OY26 / ATCC MYA-4695 / CBS 11777 / NBRC 106824 / NRRL Y48691)</name>
    <name type="common">Fission yeast</name>
    <dbReference type="NCBI Taxonomy" id="653667"/>
    <lineage>
        <taxon>Eukaryota</taxon>
        <taxon>Fungi</taxon>
        <taxon>Dikarya</taxon>
        <taxon>Ascomycota</taxon>
        <taxon>Taphrinomycotina</taxon>
        <taxon>Schizosaccharomycetes</taxon>
        <taxon>Schizosaccharomycetales</taxon>
        <taxon>Schizosaccharomycetaceae</taxon>
        <taxon>Schizosaccharomyces</taxon>
    </lineage>
</organism>
<dbReference type="InterPro" id="IPR019787">
    <property type="entry name" value="Znf_PHD-finger"/>
</dbReference>
<gene>
    <name evidence="15" type="ORF">SPOG_02411</name>
</gene>
<feature type="region of interest" description="Disordered" evidence="11">
    <location>
        <begin position="1"/>
        <end position="187"/>
    </location>
</feature>
<evidence type="ECO:0000256" key="2">
    <source>
        <dbReference type="ARBA" id="ARBA00007269"/>
    </source>
</evidence>
<dbReference type="SMART" id="SM00438">
    <property type="entry name" value="ZnF_NFX"/>
    <property type="match status" value="8"/>
</dbReference>
<keyword evidence="5 10" id="KW-0863">Zinc-finger</keyword>
<keyword evidence="3" id="KW-0479">Metal-binding</keyword>
<comment type="similarity">
    <text evidence="2">Belongs to the NFX1 family.</text>
</comment>
<dbReference type="SUPFAM" id="SSF57850">
    <property type="entry name" value="RING/U-box"/>
    <property type="match status" value="1"/>
</dbReference>
<accession>S9VZK2</accession>
<dbReference type="InterPro" id="IPR036867">
    <property type="entry name" value="R3H_dom_sf"/>
</dbReference>
<dbReference type="PROSITE" id="PS50089">
    <property type="entry name" value="ZF_RING_2"/>
    <property type="match status" value="1"/>
</dbReference>
<keyword evidence="8" id="KW-0804">Transcription</keyword>
<evidence type="ECO:0000256" key="6">
    <source>
        <dbReference type="ARBA" id="ARBA00022833"/>
    </source>
</evidence>
<feature type="compositionally biased region" description="Basic residues" evidence="11">
    <location>
        <begin position="13"/>
        <end position="25"/>
    </location>
</feature>
<proteinExistence type="inferred from homology"/>
<evidence type="ECO:0000259" key="13">
    <source>
        <dbReference type="PROSITE" id="PS50089"/>
    </source>
</evidence>
<dbReference type="EMBL" id="KE546991">
    <property type="protein sequence ID" value="EPY51235.1"/>
    <property type="molecule type" value="Genomic_DNA"/>
</dbReference>
<dbReference type="AlphaFoldDB" id="S9VZK2"/>
<dbReference type="eggNOG" id="KOG1952">
    <property type="taxonomic scope" value="Eukaryota"/>
</dbReference>
<evidence type="ECO:0000256" key="1">
    <source>
        <dbReference type="ARBA" id="ARBA00004123"/>
    </source>
</evidence>
<feature type="compositionally biased region" description="Basic and acidic residues" evidence="11">
    <location>
        <begin position="133"/>
        <end position="175"/>
    </location>
</feature>
<dbReference type="GO" id="GO:0000977">
    <property type="term" value="F:RNA polymerase II transcription regulatory region sequence-specific DNA binding"/>
    <property type="evidence" value="ECO:0007669"/>
    <property type="project" value="TreeGrafter"/>
</dbReference>